<organism evidence="1 2">
    <name type="scientific">Ataeniobius toweri</name>
    <dbReference type="NCBI Taxonomy" id="208326"/>
    <lineage>
        <taxon>Eukaryota</taxon>
        <taxon>Metazoa</taxon>
        <taxon>Chordata</taxon>
        <taxon>Craniata</taxon>
        <taxon>Vertebrata</taxon>
        <taxon>Euteleostomi</taxon>
        <taxon>Actinopterygii</taxon>
        <taxon>Neopterygii</taxon>
        <taxon>Teleostei</taxon>
        <taxon>Neoteleostei</taxon>
        <taxon>Acanthomorphata</taxon>
        <taxon>Ovalentaria</taxon>
        <taxon>Atherinomorphae</taxon>
        <taxon>Cyprinodontiformes</taxon>
        <taxon>Goodeidae</taxon>
        <taxon>Ataeniobius</taxon>
    </lineage>
</organism>
<sequence>MREQSSVQQNRLVQREQGLSMKIVHNTPRLLLDTFHFFFYSLLQPVYYPPPPSLFVSTCLHSAKEGCHLQ</sequence>
<proteinExistence type="predicted"/>
<comment type="caution">
    <text evidence="1">The sequence shown here is derived from an EMBL/GenBank/DDBJ whole genome shotgun (WGS) entry which is preliminary data.</text>
</comment>
<evidence type="ECO:0000313" key="2">
    <source>
        <dbReference type="Proteomes" id="UP001345963"/>
    </source>
</evidence>
<name>A0ABU7BZY8_9TELE</name>
<accession>A0ABU7BZY8</accession>
<dbReference type="Proteomes" id="UP001345963">
    <property type="component" value="Unassembled WGS sequence"/>
</dbReference>
<protein>
    <submittedName>
        <fullName evidence="1">Uncharacterized protein</fullName>
    </submittedName>
</protein>
<dbReference type="EMBL" id="JAHUTI010070403">
    <property type="protein sequence ID" value="MED6255134.1"/>
    <property type="molecule type" value="Genomic_DNA"/>
</dbReference>
<evidence type="ECO:0000313" key="1">
    <source>
        <dbReference type="EMBL" id="MED6255134.1"/>
    </source>
</evidence>
<keyword evidence="2" id="KW-1185">Reference proteome</keyword>
<reference evidence="1 2" key="1">
    <citation type="submission" date="2021-07" db="EMBL/GenBank/DDBJ databases">
        <authorList>
            <person name="Palmer J.M."/>
        </authorList>
    </citation>
    <scope>NUCLEOTIDE SEQUENCE [LARGE SCALE GENOMIC DNA]</scope>
    <source>
        <strain evidence="1 2">AT_MEX2019</strain>
        <tissue evidence="1">Muscle</tissue>
    </source>
</reference>
<gene>
    <name evidence="1" type="ORF">ATANTOWER_005114</name>
</gene>